<dbReference type="Gene3D" id="3.10.450.50">
    <property type="match status" value="1"/>
</dbReference>
<sequence>MFDSKPQTGSIYSRNKEDTLEAEALLWRALCDRPETVKKYMTDDCVYAAPNLKVYSPTSEPTLRKFLEEEWEPWTAYKMHDEPQFVEVDMMSSALTYRVTAWRQKGREMIPTEALCSSVWRQDAGGDWRCCMHHMTKIGGKTK</sequence>
<name>A0A8K0WU25_9HYPO</name>
<evidence type="ECO:0000313" key="2">
    <source>
        <dbReference type="EMBL" id="KAH7324752.1"/>
    </source>
</evidence>
<proteinExistence type="predicted"/>
<dbReference type="Pfam" id="PF14534">
    <property type="entry name" value="DUF4440"/>
    <property type="match status" value="1"/>
</dbReference>
<evidence type="ECO:0000259" key="1">
    <source>
        <dbReference type="Pfam" id="PF14534"/>
    </source>
</evidence>
<organism evidence="2 3">
    <name type="scientific">Stachybotrys elegans</name>
    <dbReference type="NCBI Taxonomy" id="80388"/>
    <lineage>
        <taxon>Eukaryota</taxon>
        <taxon>Fungi</taxon>
        <taxon>Dikarya</taxon>
        <taxon>Ascomycota</taxon>
        <taxon>Pezizomycotina</taxon>
        <taxon>Sordariomycetes</taxon>
        <taxon>Hypocreomycetidae</taxon>
        <taxon>Hypocreales</taxon>
        <taxon>Stachybotryaceae</taxon>
        <taxon>Stachybotrys</taxon>
    </lineage>
</organism>
<dbReference type="OrthoDB" id="2865667at2759"/>
<dbReference type="SUPFAM" id="SSF54427">
    <property type="entry name" value="NTF2-like"/>
    <property type="match status" value="1"/>
</dbReference>
<feature type="domain" description="DUF4440" evidence="1">
    <location>
        <begin position="21"/>
        <end position="130"/>
    </location>
</feature>
<gene>
    <name evidence="2" type="ORF">B0I35DRAFT_406524</name>
</gene>
<evidence type="ECO:0000313" key="3">
    <source>
        <dbReference type="Proteomes" id="UP000813444"/>
    </source>
</evidence>
<dbReference type="InterPro" id="IPR027843">
    <property type="entry name" value="DUF4440"/>
</dbReference>
<dbReference type="AlphaFoldDB" id="A0A8K0WU25"/>
<keyword evidence="3" id="KW-1185">Reference proteome</keyword>
<dbReference type="Proteomes" id="UP000813444">
    <property type="component" value="Unassembled WGS sequence"/>
</dbReference>
<reference evidence="2" key="1">
    <citation type="journal article" date="2021" name="Nat. Commun.">
        <title>Genetic determinants of endophytism in the Arabidopsis root mycobiome.</title>
        <authorList>
            <person name="Mesny F."/>
            <person name="Miyauchi S."/>
            <person name="Thiergart T."/>
            <person name="Pickel B."/>
            <person name="Atanasova L."/>
            <person name="Karlsson M."/>
            <person name="Huettel B."/>
            <person name="Barry K.W."/>
            <person name="Haridas S."/>
            <person name="Chen C."/>
            <person name="Bauer D."/>
            <person name="Andreopoulos W."/>
            <person name="Pangilinan J."/>
            <person name="LaButti K."/>
            <person name="Riley R."/>
            <person name="Lipzen A."/>
            <person name="Clum A."/>
            <person name="Drula E."/>
            <person name="Henrissat B."/>
            <person name="Kohler A."/>
            <person name="Grigoriev I.V."/>
            <person name="Martin F.M."/>
            <person name="Hacquard S."/>
        </authorList>
    </citation>
    <scope>NUCLEOTIDE SEQUENCE</scope>
    <source>
        <strain evidence="2">MPI-CAGE-CH-0235</strain>
    </source>
</reference>
<accession>A0A8K0WU25</accession>
<dbReference type="EMBL" id="JAGPNK010000003">
    <property type="protein sequence ID" value="KAH7324752.1"/>
    <property type="molecule type" value="Genomic_DNA"/>
</dbReference>
<comment type="caution">
    <text evidence="2">The sequence shown here is derived from an EMBL/GenBank/DDBJ whole genome shotgun (WGS) entry which is preliminary data.</text>
</comment>
<protein>
    <recommendedName>
        <fullName evidence="1">DUF4440 domain-containing protein</fullName>
    </recommendedName>
</protein>
<dbReference type="InterPro" id="IPR032710">
    <property type="entry name" value="NTF2-like_dom_sf"/>
</dbReference>